<keyword evidence="5" id="KW-1185">Reference proteome</keyword>
<evidence type="ECO:0000259" key="3">
    <source>
        <dbReference type="PROSITE" id="PS50057"/>
    </source>
</evidence>
<dbReference type="Gene3D" id="2.30.29.30">
    <property type="entry name" value="Pleckstrin-homology domain (PH domain)/Phosphotyrosine-binding domain (PTB)"/>
    <property type="match status" value="1"/>
</dbReference>
<sequence>MRANRSPQREASGSLYLRRPIVPTIREIDENGEETNVGPSENAYLFGQVPEDEVDGPQGRGELAAGVGTLPVRRHSDASKTVEGSGSSVGANPESQGRSFERIIESLFVRAQIHVYLMDYTPFDFHPVTGYDCRAPEIIEALIKARNLDHAQARKTFAVWFTNSTDALDVQLKPHHNPFIIQRYWRYFLRRYANADAHGNEAPVVYVRRSLWLRLEDEKRLSNPRVLQLLFEEARNCYLGKRYSLSVDDVLTLGCLLIYKDHGRASNNTQHVQAVRKQLLECFPQGLIPTQRKAFQKNRQEEVISEIMRVYQSLSARNNDEVRLRFLLVCRNNPLYAAVFFSGVLEPAPKSRLTGLITGFADVPVALAVNERGFFVLSAVRKDDLSADVIMALAHNEISVTYKTPSEEHALHDVDMACLMVTTTVPLEDDDAGDSPSGVPRVLKIFSKQAPLMAACLITFHHSQRAAEFSRRDNIINGLDAVDEIDQPVVPASTRPDTTVIRVMKEAGHRGRHRHHKVTAKTARSVAFPDILNRFDAFVLHSVDED</sequence>
<feature type="compositionally biased region" description="Polar residues" evidence="2">
    <location>
        <begin position="82"/>
        <end position="95"/>
    </location>
</feature>
<dbReference type="Gene3D" id="1.20.80.10">
    <property type="match status" value="1"/>
</dbReference>
<dbReference type="Pfam" id="PF00373">
    <property type="entry name" value="FERM_M"/>
    <property type="match status" value="1"/>
</dbReference>
<reference evidence="5" key="1">
    <citation type="submission" date="2017-01" db="EMBL/GenBank/DDBJ databases">
        <title>Comparative genomics of anhydrobiosis in the tardigrade Hypsibius dujardini.</title>
        <authorList>
            <person name="Yoshida Y."/>
            <person name="Koutsovoulos G."/>
            <person name="Laetsch D."/>
            <person name="Stevens L."/>
            <person name="Kumar S."/>
            <person name="Horikawa D."/>
            <person name="Ishino K."/>
            <person name="Komine S."/>
            <person name="Tomita M."/>
            <person name="Blaxter M."/>
            <person name="Arakawa K."/>
        </authorList>
    </citation>
    <scope>NUCLEOTIDE SEQUENCE [LARGE SCALE GENOMIC DNA]</scope>
    <source>
        <strain evidence="5">Z151</strain>
    </source>
</reference>
<dbReference type="OrthoDB" id="2142533at2759"/>
<accession>A0A1W0WQ34</accession>
<dbReference type="PANTHER" id="PTHR13283:SF10">
    <property type="entry name" value="FERM DOMAIN-CONTAINING PROTEIN 8"/>
    <property type="match status" value="1"/>
</dbReference>
<evidence type="ECO:0000313" key="5">
    <source>
        <dbReference type="Proteomes" id="UP000192578"/>
    </source>
</evidence>
<dbReference type="InterPro" id="IPR019748">
    <property type="entry name" value="FERM_central"/>
</dbReference>
<feature type="region of interest" description="Disordered" evidence="2">
    <location>
        <begin position="55"/>
        <end position="95"/>
    </location>
</feature>
<dbReference type="Gene3D" id="3.10.20.90">
    <property type="entry name" value="Phosphatidylinositol 3-kinase Catalytic Subunit, Chain A, domain 1"/>
    <property type="match status" value="1"/>
</dbReference>
<dbReference type="InterPro" id="IPR011993">
    <property type="entry name" value="PH-like_dom_sf"/>
</dbReference>
<organism evidence="4 5">
    <name type="scientific">Hypsibius exemplaris</name>
    <name type="common">Freshwater tardigrade</name>
    <dbReference type="NCBI Taxonomy" id="2072580"/>
    <lineage>
        <taxon>Eukaryota</taxon>
        <taxon>Metazoa</taxon>
        <taxon>Ecdysozoa</taxon>
        <taxon>Tardigrada</taxon>
        <taxon>Eutardigrada</taxon>
        <taxon>Parachela</taxon>
        <taxon>Hypsibioidea</taxon>
        <taxon>Hypsibiidae</taxon>
        <taxon>Hypsibius</taxon>
    </lineage>
</organism>
<dbReference type="SUPFAM" id="SSF47031">
    <property type="entry name" value="Second domain of FERM"/>
    <property type="match status" value="1"/>
</dbReference>
<evidence type="ECO:0000256" key="1">
    <source>
        <dbReference type="ARBA" id="ARBA00039547"/>
    </source>
</evidence>
<dbReference type="GO" id="GO:0005886">
    <property type="term" value="C:plasma membrane"/>
    <property type="evidence" value="ECO:0007669"/>
    <property type="project" value="TreeGrafter"/>
</dbReference>
<proteinExistence type="predicted"/>
<dbReference type="InterPro" id="IPR014352">
    <property type="entry name" value="FERM/acyl-CoA-bd_prot_sf"/>
</dbReference>
<comment type="caution">
    <text evidence="4">The sequence shown here is derived from an EMBL/GenBank/DDBJ whole genome shotgun (WGS) entry which is preliminary data.</text>
</comment>
<protein>
    <recommendedName>
        <fullName evidence="1">FERM domain-containing protein 8</fullName>
    </recommendedName>
</protein>
<name>A0A1W0WQ34_HYPEX</name>
<dbReference type="PANTHER" id="PTHR13283">
    <property type="entry name" value="KREV INTERACTION TRAPPED 1-RELATED"/>
    <property type="match status" value="1"/>
</dbReference>
<dbReference type="EMBL" id="MTYJ01000063">
    <property type="protein sequence ID" value="OQV17257.1"/>
    <property type="molecule type" value="Genomic_DNA"/>
</dbReference>
<dbReference type="Proteomes" id="UP000192578">
    <property type="component" value="Unassembled WGS sequence"/>
</dbReference>
<feature type="domain" description="FERM" evidence="3">
    <location>
        <begin position="111"/>
        <end position="468"/>
    </location>
</feature>
<dbReference type="PROSITE" id="PS50057">
    <property type="entry name" value="FERM_3"/>
    <property type="match status" value="1"/>
</dbReference>
<gene>
    <name evidence="4" type="ORF">BV898_08654</name>
</gene>
<dbReference type="AlphaFoldDB" id="A0A1W0WQ34"/>
<dbReference type="SMART" id="SM00295">
    <property type="entry name" value="B41"/>
    <property type="match status" value="1"/>
</dbReference>
<dbReference type="InterPro" id="IPR035963">
    <property type="entry name" value="FERM_2"/>
</dbReference>
<dbReference type="InterPro" id="IPR000299">
    <property type="entry name" value="FERM_domain"/>
</dbReference>
<evidence type="ECO:0000313" key="4">
    <source>
        <dbReference type="EMBL" id="OQV17257.1"/>
    </source>
</evidence>
<dbReference type="InterPro" id="IPR019749">
    <property type="entry name" value="Band_41_domain"/>
</dbReference>
<dbReference type="InterPro" id="IPR051594">
    <property type="entry name" value="KRIT1/FRMD8"/>
</dbReference>
<evidence type="ECO:0000256" key="2">
    <source>
        <dbReference type="SAM" id="MobiDB-lite"/>
    </source>
</evidence>